<dbReference type="RefSeq" id="WP_183355764.1">
    <property type="nucleotide sequence ID" value="NZ_BLXX01000011.1"/>
</dbReference>
<dbReference type="EMBL" id="BLXX01000011">
    <property type="protein sequence ID" value="GFO60958.1"/>
    <property type="molecule type" value="Genomic_DNA"/>
</dbReference>
<dbReference type="Proteomes" id="UP000556026">
    <property type="component" value="Unassembled WGS sequence"/>
</dbReference>
<dbReference type="AlphaFoldDB" id="A0A6V8MLS4"/>
<name>A0A6V8MLS4_9BACT</name>
<accession>A0A6V8MLS4</accession>
<sequence>MDLNLKSMAERWPSAIVARNEVDRFTGGVISPRSLANLDSLGLGPEGAFRIGRKVAYPVAAFIDWLEGRASLRRAA</sequence>
<organism evidence="1 2">
    <name type="scientific">Geomonas silvestris</name>
    <dbReference type="NCBI Taxonomy" id="2740184"/>
    <lineage>
        <taxon>Bacteria</taxon>
        <taxon>Pseudomonadati</taxon>
        <taxon>Thermodesulfobacteriota</taxon>
        <taxon>Desulfuromonadia</taxon>
        <taxon>Geobacterales</taxon>
        <taxon>Geobacteraceae</taxon>
        <taxon>Geomonas</taxon>
    </lineage>
</organism>
<keyword evidence="2" id="KW-1185">Reference proteome</keyword>
<reference evidence="2" key="1">
    <citation type="submission" date="2020-06" db="EMBL/GenBank/DDBJ databases">
        <title>Draft genomic sequence of Geomonas sp. Red330.</title>
        <authorList>
            <person name="Itoh H."/>
            <person name="Zhenxing X."/>
            <person name="Ushijima N."/>
            <person name="Masuda Y."/>
            <person name="Shiratori Y."/>
            <person name="Senoo K."/>
        </authorList>
    </citation>
    <scope>NUCLEOTIDE SEQUENCE [LARGE SCALE GENOMIC DNA]</scope>
    <source>
        <strain evidence="2">Red330</strain>
    </source>
</reference>
<evidence type="ECO:0008006" key="3">
    <source>
        <dbReference type="Google" id="ProtNLM"/>
    </source>
</evidence>
<comment type="caution">
    <text evidence="1">The sequence shown here is derived from an EMBL/GenBank/DDBJ whole genome shotgun (WGS) entry which is preliminary data.</text>
</comment>
<evidence type="ECO:0000313" key="1">
    <source>
        <dbReference type="EMBL" id="GFO60958.1"/>
    </source>
</evidence>
<protein>
    <recommendedName>
        <fullName evidence="3">DNA-binding protein</fullName>
    </recommendedName>
</protein>
<proteinExistence type="predicted"/>
<gene>
    <name evidence="1" type="ORF">GMST_32830</name>
</gene>
<evidence type="ECO:0000313" key="2">
    <source>
        <dbReference type="Proteomes" id="UP000556026"/>
    </source>
</evidence>